<dbReference type="AlphaFoldDB" id="A0AAV8YXJ8"/>
<evidence type="ECO:0000256" key="5">
    <source>
        <dbReference type="ARBA" id="ARBA00022801"/>
    </source>
</evidence>
<dbReference type="PROSITE" id="PS00616">
    <property type="entry name" value="HIS_ACID_PHOSPHAT_1"/>
    <property type="match status" value="1"/>
</dbReference>
<evidence type="ECO:0000313" key="10">
    <source>
        <dbReference type="Proteomes" id="UP001162162"/>
    </source>
</evidence>
<dbReference type="InterPro" id="IPR050645">
    <property type="entry name" value="Histidine_acid_phosphatase"/>
</dbReference>
<sequence length="359" mass="41540">MKLLVIIIIVFHFLTGFSSLGDELLSVVVLFRHGDRTPIKSYRYDHYDESYWPLGYGQLTKIGKRQQYALGRSLRKRYDGLLPEKYDPRDILVQSSNFDRCLMSAAANLAGLYPPRDHQVWLEGLAWQPIPIHTAPEEEDAVLAQKRPCPRYDKLYDELMATDEIQDIGWDYLEFFDFLSANSGEKIDSFDQLKDLYDTLYVEDLHNLTLPVWTRQVFSELAQLSDFAWSTYTFTVELARLRTGPLVDYITSHFENVTTDPDNALKFLMLSAHDSTIANLLSSLNVFDGRWPPYASSVIFELRKGPVTPFVNLFYDNTVEIANITLANCRFNCDLSEFREIVAPVRMNLARWREECLQV</sequence>
<dbReference type="EC" id="3.1.3.2" evidence="3"/>
<feature type="signal peptide" evidence="8">
    <location>
        <begin position="1"/>
        <end position="19"/>
    </location>
</feature>
<dbReference type="InterPro" id="IPR029033">
    <property type="entry name" value="His_PPase_superfam"/>
</dbReference>
<evidence type="ECO:0000256" key="4">
    <source>
        <dbReference type="ARBA" id="ARBA00022729"/>
    </source>
</evidence>
<dbReference type="Gene3D" id="3.40.50.1240">
    <property type="entry name" value="Phosphoglycerate mutase-like"/>
    <property type="match status" value="1"/>
</dbReference>
<dbReference type="InterPro" id="IPR000560">
    <property type="entry name" value="His_Pase_clade-2"/>
</dbReference>
<accession>A0AAV8YXJ8</accession>
<evidence type="ECO:0000256" key="6">
    <source>
        <dbReference type="ARBA" id="ARBA00023157"/>
    </source>
</evidence>
<keyword evidence="4 8" id="KW-0732">Signal</keyword>
<protein>
    <recommendedName>
        <fullName evidence="3">acid phosphatase</fullName>
        <ecNumber evidence="3">3.1.3.2</ecNumber>
    </recommendedName>
</protein>
<gene>
    <name evidence="9" type="ORF">NQ318_015072</name>
</gene>
<dbReference type="GO" id="GO:0003993">
    <property type="term" value="F:acid phosphatase activity"/>
    <property type="evidence" value="ECO:0007669"/>
    <property type="project" value="UniProtKB-EC"/>
</dbReference>
<proteinExistence type="inferred from homology"/>
<evidence type="ECO:0000256" key="7">
    <source>
        <dbReference type="ARBA" id="ARBA00023180"/>
    </source>
</evidence>
<dbReference type="Proteomes" id="UP001162162">
    <property type="component" value="Unassembled WGS sequence"/>
</dbReference>
<comment type="caution">
    <text evidence="9">The sequence shown here is derived from an EMBL/GenBank/DDBJ whole genome shotgun (WGS) entry which is preliminary data.</text>
</comment>
<evidence type="ECO:0000256" key="3">
    <source>
        <dbReference type="ARBA" id="ARBA00012646"/>
    </source>
</evidence>
<evidence type="ECO:0000313" key="9">
    <source>
        <dbReference type="EMBL" id="KAJ8956334.1"/>
    </source>
</evidence>
<name>A0AAV8YXJ8_9CUCU</name>
<dbReference type="PANTHER" id="PTHR11567">
    <property type="entry name" value="ACID PHOSPHATASE-RELATED"/>
    <property type="match status" value="1"/>
</dbReference>
<dbReference type="CDD" id="cd07061">
    <property type="entry name" value="HP_HAP_like"/>
    <property type="match status" value="1"/>
</dbReference>
<keyword evidence="6" id="KW-1015">Disulfide bond</keyword>
<evidence type="ECO:0000256" key="2">
    <source>
        <dbReference type="ARBA" id="ARBA00005375"/>
    </source>
</evidence>
<comment type="similarity">
    <text evidence="2">Belongs to the histidine acid phosphatase family.</text>
</comment>
<keyword evidence="5" id="KW-0378">Hydrolase</keyword>
<dbReference type="SUPFAM" id="SSF53254">
    <property type="entry name" value="Phosphoglycerate mutase-like"/>
    <property type="match status" value="1"/>
</dbReference>
<comment type="catalytic activity">
    <reaction evidence="1">
        <text>a phosphate monoester + H2O = an alcohol + phosphate</text>
        <dbReference type="Rhea" id="RHEA:15017"/>
        <dbReference type="ChEBI" id="CHEBI:15377"/>
        <dbReference type="ChEBI" id="CHEBI:30879"/>
        <dbReference type="ChEBI" id="CHEBI:43474"/>
        <dbReference type="ChEBI" id="CHEBI:67140"/>
        <dbReference type="EC" id="3.1.3.2"/>
    </reaction>
</comment>
<evidence type="ECO:0000256" key="8">
    <source>
        <dbReference type="SAM" id="SignalP"/>
    </source>
</evidence>
<keyword evidence="10" id="KW-1185">Reference proteome</keyword>
<dbReference type="InterPro" id="IPR033379">
    <property type="entry name" value="Acid_Pase_AS"/>
</dbReference>
<dbReference type="EMBL" id="JAPWTK010000031">
    <property type="protein sequence ID" value="KAJ8956334.1"/>
    <property type="molecule type" value="Genomic_DNA"/>
</dbReference>
<reference evidence="9" key="1">
    <citation type="journal article" date="2023" name="Insect Mol. Biol.">
        <title>Genome sequencing provides insights into the evolution of gene families encoding plant cell wall-degrading enzymes in longhorned beetles.</title>
        <authorList>
            <person name="Shin N.R."/>
            <person name="Okamura Y."/>
            <person name="Kirsch R."/>
            <person name="Pauchet Y."/>
        </authorList>
    </citation>
    <scope>NUCLEOTIDE SEQUENCE</scope>
    <source>
        <strain evidence="9">AMC_N1</strain>
    </source>
</reference>
<dbReference type="Pfam" id="PF00328">
    <property type="entry name" value="His_Phos_2"/>
    <property type="match status" value="1"/>
</dbReference>
<keyword evidence="7" id="KW-0325">Glycoprotein</keyword>
<feature type="chain" id="PRO_5043328445" description="acid phosphatase" evidence="8">
    <location>
        <begin position="20"/>
        <end position="359"/>
    </location>
</feature>
<evidence type="ECO:0000256" key="1">
    <source>
        <dbReference type="ARBA" id="ARBA00000032"/>
    </source>
</evidence>
<dbReference type="PROSITE" id="PS00778">
    <property type="entry name" value="HIS_ACID_PHOSPHAT_2"/>
    <property type="match status" value="1"/>
</dbReference>
<organism evidence="9 10">
    <name type="scientific">Aromia moschata</name>
    <dbReference type="NCBI Taxonomy" id="1265417"/>
    <lineage>
        <taxon>Eukaryota</taxon>
        <taxon>Metazoa</taxon>
        <taxon>Ecdysozoa</taxon>
        <taxon>Arthropoda</taxon>
        <taxon>Hexapoda</taxon>
        <taxon>Insecta</taxon>
        <taxon>Pterygota</taxon>
        <taxon>Neoptera</taxon>
        <taxon>Endopterygota</taxon>
        <taxon>Coleoptera</taxon>
        <taxon>Polyphaga</taxon>
        <taxon>Cucujiformia</taxon>
        <taxon>Chrysomeloidea</taxon>
        <taxon>Cerambycidae</taxon>
        <taxon>Cerambycinae</taxon>
        <taxon>Callichromatini</taxon>
        <taxon>Aromia</taxon>
    </lineage>
</organism>
<dbReference type="PANTHER" id="PTHR11567:SF211">
    <property type="entry name" value="PROSTATIC ACID PHOSPHATASE"/>
    <property type="match status" value="1"/>
</dbReference>